<accession>A0AAD5MCB0</accession>
<name>A0AAD5MCB0_PARTN</name>
<evidence type="ECO:0000313" key="2">
    <source>
        <dbReference type="EMBL" id="KAJ1355220.1"/>
    </source>
</evidence>
<dbReference type="EMBL" id="JAHQIW010002392">
    <property type="protein sequence ID" value="KAJ1355220.1"/>
    <property type="molecule type" value="Genomic_DNA"/>
</dbReference>
<evidence type="ECO:0000256" key="1">
    <source>
        <dbReference type="SAM" id="MobiDB-lite"/>
    </source>
</evidence>
<evidence type="ECO:0000313" key="3">
    <source>
        <dbReference type="Proteomes" id="UP001196413"/>
    </source>
</evidence>
<feature type="region of interest" description="Disordered" evidence="1">
    <location>
        <begin position="86"/>
        <end position="106"/>
    </location>
</feature>
<reference evidence="2" key="1">
    <citation type="submission" date="2021-06" db="EMBL/GenBank/DDBJ databases">
        <title>Parelaphostrongylus tenuis whole genome reference sequence.</title>
        <authorList>
            <person name="Garwood T.J."/>
            <person name="Larsen P.A."/>
            <person name="Fountain-Jones N.M."/>
            <person name="Garbe J.R."/>
            <person name="Macchietto M.G."/>
            <person name="Kania S.A."/>
            <person name="Gerhold R.W."/>
            <person name="Richards J.E."/>
            <person name="Wolf T.M."/>
        </authorList>
    </citation>
    <scope>NUCLEOTIDE SEQUENCE</scope>
    <source>
        <strain evidence="2">MNPRO001-30</strain>
        <tissue evidence="2">Meninges</tissue>
    </source>
</reference>
<dbReference type="Proteomes" id="UP001196413">
    <property type="component" value="Unassembled WGS sequence"/>
</dbReference>
<proteinExistence type="predicted"/>
<keyword evidence="3" id="KW-1185">Reference proteome</keyword>
<feature type="compositionally biased region" description="Basic and acidic residues" evidence="1">
    <location>
        <begin position="28"/>
        <end position="50"/>
    </location>
</feature>
<sequence>MKRRPKKAGFLNDTSNSSKAGYTALNSERNRSGGRRADADDRRQLVHEQETYSTPDHLYGGYAGRSYDHGDKHRDFTQRRDIGVNGYGNAMYNDTGTRGVRGNGGDTTREIAIRDARGDFVQPYGDRPRDVGSSRVTMLSDGDSVVRHGLHETVEESFKQEITYERPASTDSREML</sequence>
<organism evidence="2 3">
    <name type="scientific">Parelaphostrongylus tenuis</name>
    <name type="common">Meningeal worm</name>
    <dbReference type="NCBI Taxonomy" id="148309"/>
    <lineage>
        <taxon>Eukaryota</taxon>
        <taxon>Metazoa</taxon>
        <taxon>Ecdysozoa</taxon>
        <taxon>Nematoda</taxon>
        <taxon>Chromadorea</taxon>
        <taxon>Rhabditida</taxon>
        <taxon>Rhabditina</taxon>
        <taxon>Rhabditomorpha</taxon>
        <taxon>Strongyloidea</taxon>
        <taxon>Metastrongylidae</taxon>
        <taxon>Parelaphostrongylus</taxon>
    </lineage>
</organism>
<gene>
    <name evidence="2" type="ORF">KIN20_012542</name>
</gene>
<protein>
    <submittedName>
        <fullName evidence="2">Uncharacterized protein</fullName>
    </submittedName>
</protein>
<comment type="caution">
    <text evidence="2">The sequence shown here is derived from an EMBL/GenBank/DDBJ whole genome shotgun (WGS) entry which is preliminary data.</text>
</comment>
<feature type="compositionally biased region" description="Polar residues" evidence="1">
    <location>
        <begin position="12"/>
        <end position="27"/>
    </location>
</feature>
<dbReference type="AlphaFoldDB" id="A0AAD5MCB0"/>
<feature type="region of interest" description="Disordered" evidence="1">
    <location>
        <begin position="1"/>
        <end position="61"/>
    </location>
</feature>